<name>A0AAN8TKE3_SOLBU</name>
<organism evidence="1 2">
    <name type="scientific">Solanum bulbocastanum</name>
    <name type="common">Wild potato</name>
    <dbReference type="NCBI Taxonomy" id="147425"/>
    <lineage>
        <taxon>Eukaryota</taxon>
        <taxon>Viridiplantae</taxon>
        <taxon>Streptophyta</taxon>
        <taxon>Embryophyta</taxon>
        <taxon>Tracheophyta</taxon>
        <taxon>Spermatophyta</taxon>
        <taxon>Magnoliopsida</taxon>
        <taxon>eudicotyledons</taxon>
        <taxon>Gunneridae</taxon>
        <taxon>Pentapetalae</taxon>
        <taxon>asterids</taxon>
        <taxon>lamiids</taxon>
        <taxon>Solanales</taxon>
        <taxon>Solanaceae</taxon>
        <taxon>Solanoideae</taxon>
        <taxon>Solaneae</taxon>
        <taxon>Solanum</taxon>
    </lineage>
</organism>
<proteinExistence type="predicted"/>
<gene>
    <name evidence="1" type="ORF">RDI58_014833</name>
</gene>
<keyword evidence="2" id="KW-1185">Reference proteome</keyword>
<protein>
    <submittedName>
        <fullName evidence="1">Uncharacterized protein</fullName>
    </submittedName>
</protein>
<sequence length="48" mass="5400">MRVANVVSLIVKQAVVYVYARKLLRFYKVYITSGIGFSEVEGGRCKTS</sequence>
<dbReference type="EMBL" id="JBANQN010000006">
    <property type="protein sequence ID" value="KAK6786308.1"/>
    <property type="molecule type" value="Genomic_DNA"/>
</dbReference>
<dbReference type="Proteomes" id="UP001371456">
    <property type="component" value="Unassembled WGS sequence"/>
</dbReference>
<comment type="caution">
    <text evidence="1">The sequence shown here is derived from an EMBL/GenBank/DDBJ whole genome shotgun (WGS) entry which is preliminary data.</text>
</comment>
<evidence type="ECO:0000313" key="2">
    <source>
        <dbReference type="Proteomes" id="UP001371456"/>
    </source>
</evidence>
<accession>A0AAN8TKE3</accession>
<dbReference type="AlphaFoldDB" id="A0AAN8TKE3"/>
<evidence type="ECO:0000313" key="1">
    <source>
        <dbReference type="EMBL" id="KAK6786308.1"/>
    </source>
</evidence>
<reference evidence="1 2" key="1">
    <citation type="submission" date="2024-02" db="EMBL/GenBank/DDBJ databases">
        <title>de novo genome assembly of Solanum bulbocastanum strain 11H21.</title>
        <authorList>
            <person name="Hosaka A.J."/>
        </authorList>
    </citation>
    <scope>NUCLEOTIDE SEQUENCE [LARGE SCALE GENOMIC DNA]</scope>
    <source>
        <tissue evidence="1">Young leaves</tissue>
    </source>
</reference>